<dbReference type="EMBL" id="CAJNIZ010045493">
    <property type="protein sequence ID" value="CAE7721804.1"/>
    <property type="molecule type" value="Genomic_DNA"/>
</dbReference>
<accession>A0A812XDG2</accession>
<feature type="compositionally biased region" description="Basic and acidic residues" evidence="1">
    <location>
        <begin position="158"/>
        <end position="169"/>
    </location>
</feature>
<evidence type="ECO:0000256" key="1">
    <source>
        <dbReference type="SAM" id="MobiDB-lite"/>
    </source>
</evidence>
<reference evidence="2" key="1">
    <citation type="submission" date="2021-02" db="EMBL/GenBank/DDBJ databases">
        <authorList>
            <person name="Dougan E. K."/>
            <person name="Rhodes N."/>
            <person name="Thang M."/>
            <person name="Chan C."/>
        </authorList>
    </citation>
    <scope>NUCLEOTIDE SEQUENCE</scope>
</reference>
<proteinExistence type="predicted"/>
<comment type="caution">
    <text evidence="2">The sequence shown here is derived from an EMBL/GenBank/DDBJ whole genome shotgun (WGS) entry which is preliminary data.</text>
</comment>
<dbReference type="AlphaFoldDB" id="A0A812XDG2"/>
<gene>
    <name evidence="2" type="ORF">SPIL2461_LOCUS20587</name>
</gene>
<organism evidence="2 3">
    <name type="scientific">Symbiodinium pilosum</name>
    <name type="common">Dinoflagellate</name>
    <dbReference type="NCBI Taxonomy" id="2952"/>
    <lineage>
        <taxon>Eukaryota</taxon>
        <taxon>Sar</taxon>
        <taxon>Alveolata</taxon>
        <taxon>Dinophyceae</taxon>
        <taxon>Suessiales</taxon>
        <taxon>Symbiodiniaceae</taxon>
        <taxon>Symbiodinium</taxon>
    </lineage>
</organism>
<protein>
    <submittedName>
        <fullName evidence="2">Uncharacterized protein</fullName>
    </submittedName>
</protein>
<name>A0A812XDG2_SYMPI</name>
<dbReference type="Proteomes" id="UP000649617">
    <property type="component" value="Unassembled WGS sequence"/>
</dbReference>
<feature type="region of interest" description="Disordered" evidence="1">
    <location>
        <begin position="132"/>
        <end position="169"/>
    </location>
</feature>
<evidence type="ECO:0000313" key="2">
    <source>
        <dbReference type="EMBL" id="CAE7721804.1"/>
    </source>
</evidence>
<keyword evidence="3" id="KW-1185">Reference proteome</keyword>
<sequence length="169" mass="18648">MSGRNVNKVDGSLVGPAWMVPPTDLRYPILSVRESTHSFPFKGKMLQYDMTYLGMPLHDGDDDLDPARSTPVLMKVIKGPTFALLMRSDLLAEEWKAKKTLKRSYPGHAHAAGEESWPLGDDALAEFGLAPNGSALADPSNRRKRGKNLDALSPSKKMRVDPAARHLIR</sequence>
<evidence type="ECO:0000313" key="3">
    <source>
        <dbReference type="Proteomes" id="UP000649617"/>
    </source>
</evidence>